<protein>
    <submittedName>
        <fullName evidence="2">Uncharacterized protein</fullName>
    </submittedName>
</protein>
<keyword evidence="1" id="KW-1133">Transmembrane helix</keyword>
<dbReference type="KEGG" id="hhb:Hhub_3481"/>
<keyword evidence="3" id="KW-1185">Reference proteome</keyword>
<proteinExistence type="predicted"/>
<keyword evidence="1" id="KW-0472">Membrane</keyword>
<evidence type="ECO:0000313" key="3">
    <source>
        <dbReference type="Proteomes" id="UP000066737"/>
    </source>
</evidence>
<accession>A0A0U5H8H9</accession>
<dbReference type="RefSeq" id="WP_059057821.1">
    <property type="nucleotide sequence ID" value="NZ_CEML01000001.1"/>
</dbReference>
<dbReference type="EMBL" id="LN831302">
    <property type="protein sequence ID" value="CQH61549.1"/>
    <property type="molecule type" value="Genomic_DNA"/>
</dbReference>
<feature type="transmembrane region" description="Helical" evidence="1">
    <location>
        <begin position="43"/>
        <end position="64"/>
    </location>
</feature>
<dbReference type="GeneID" id="91108171"/>
<feature type="transmembrane region" description="Helical" evidence="1">
    <location>
        <begin position="70"/>
        <end position="91"/>
    </location>
</feature>
<name>A0A0U5H8H9_9EURY</name>
<dbReference type="Proteomes" id="UP000066737">
    <property type="component" value="Chromosome I"/>
</dbReference>
<feature type="transmembrane region" description="Helical" evidence="1">
    <location>
        <begin position="6"/>
        <end position="22"/>
    </location>
</feature>
<reference evidence="3" key="1">
    <citation type="journal article" date="2016" name="Environ. Microbiol.">
        <title>The complete genome of a viable archaeum isolated from 123-million-year-old rock salt.</title>
        <authorList>
            <person name="Jaakkola S.T."/>
            <person name="Pfeiffer F."/>
            <person name="Ravantti J.J."/>
            <person name="Guo Q."/>
            <person name="Liu Y."/>
            <person name="Chen X."/>
            <person name="Ma H."/>
            <person name="Yang C."/>
            <person name="Oksanen H.M."/>
            <person name="Bamford D.H."/>
        </authorList>
    </citation>
    <scope>NUCLEOTIDE SEQUENCE</scope>
    <source>
        <strain evidence="3">JI20-1</strain>
    </source>
</reference>
<evidence type="ECO:0000313" key="2">
    <source>
        <dbReference type="EMBL" id="CQH61549.1"/>
    </source>
</evidence>
<keyword evidence="1" id="KW-0812">Transmembrane</keyword>
<gene>
    <name evidence="2" type="ORF">HHUB_3481</name>
</gene>
<sequence length="96" mass="10035">MPTDSLVLAAVGVLLVAVALFVRVRRRADLLANYDKSADPEYAAVHAGNAVAAAGAVLVAYGAADAYWEFPEWTVFVPILAVVALAFLAAARAQGY</sequence>
<organism evidence="2 3">
    <name type="scientific">Halobacterium hubeiense</name>
    <dbReference type="NCBI Taxonomy" id="1407499"/>
    <lineage>
        <taxon>Archaea</taxon>
        <taxon>Methanobacteriati</taxon>
        <taxon>Methanobacteriota</taxon>
        <taxon>Stenosarchaea group</taxon>
        <taxon>Halobacteria</taxon>
        <taxon>Halobacteriales</taxon>
        <taxon>Halobacteriaceae</taxon>
        <taxon>Halobacterium</taxon>
    </lineage>
</organism>
<evidence type="ECO:0000256" key="1">
    <source>
        <dbReference type="SAM" id="Phobius"/>
    </source>
</evidence>
<dbReference type="AlphaFoldDB" id="A0A0U5H8H9"/>
<dbReference type="STRING" id="1407499.HHUB_3481"/>